<gene>
    <name evidence="2" type="ORF">SAMN05421791_102130</name>
</gene>
<keyword evidence="1" id="KW-0472">Membrane</keyword>
<evidence type="ECO:0000313" key="3">
    <source>
        <dbReference type="Proteomes" id="UP000199708"/>
    </source>
</evidence>
<dbReference type="EMBL" id="FNCK01000002">
    <property type="protein sequence ID" value="SDF99252.1"/>
    <property type="molecule type" value="Genomic_DNA"/>
</dbReference>
<sequence>MKINIEKVKHLLENYSRLLEMVIVIAIAIVVAVGMIDLFKYGYLVLQADVIETYSVFQNFLGYALLLLVGIELIFMLLFHSPKAVLELILFVIARKMLIYAKSMEDLVWGAVAIFIVFATVHYLVKDEDGHLLRNDDE</sequence>
<name>A0A1G7QL86_9LACT</name>
<dbReference type="STRING" id="120956.SAMN05421791_102130"/>
<feature type="transmembrane region" description="Helical" evidence="1">
    <location>
        <begin position="60"/>
        <end position="79"/>
    </location>
</feature>
<dbReference type="AlphaFoldDB" id="A0A1G7QL86"/>
<feature type="transmembrane region" description="Helical" evidence="1">
    <location>
        <begin position="107"/>
        <end position="125"/>
    </location>
</feature>
<evidence type="ECO:0000313" key="2">
    <source>
        <dbReference type="EMBL" id="SDF99252.1"/>
    </source>
</evidence>
<keyword evidence="1" id="KW-1133">Transmembrane helix</keyword>
<evidence type="ECO:0008006" key="4">
    <source>
        <dbReference type="Google" id="ProtNLM"/>
    </source>
</evidence>
<reference evidence="2 3" key="1">
    <citation type="submission" date="2016-10" db="EMBL/GenBank/DDBJ databases">
        <authorList>
            <person name="de Groot N.N."/>
        </authorList>
    </citation>
    <scope>NUCLEOTIDE SEQUENCE [LARGE SCALE GENOMIC DNA]</scope>
    <source>
        <strain evidence="2 3">ATCC BAA-466</strain>
    </source>
</reference>
<accession>A0A1G7QL86</accession>
<dbReference type="Proteomes" id="UP000199708">
    <property type="component" value="Unassembled WGS sequence"/>
</dbReference>
<feature type="transmembrane region" description="Helical" evidence="1">
    <location>
        <begin position="21"/>
        <end position="40"/>
    </location>
</feature>
<keyword evidence="3" id="KW-1185">Reference proteome</keyword>
<dbReference type="RefSeq" id="WP_210727869.1">
    <property type="nucleotide sequence ID" value="NZ_FNCK01000002.1"/>
</dbReference>
<organism evidence="2 3">
    <name type="scientific">Facklamia miroungae</name>
    <dbReference type="NCBI Taxonomy" id="120956"/>
    <lineage>
        <taxon>Bacteria</taxon>
        <taxon>Bacillati</taxon>
        <taxon>Bacillota</taxon>
        <taxon>Bacilli</taxon>
        <taxon>Lactobacillales</taxon>
        <taxon>Aerococcaceae</taxon>
        <taxon>Facklamia</taxon>
    </lineage>
</organism>
<proteinExistence type="predicted"/>
<evidence type="ECO:0000256" key="1">
    <source>
        <dbReference type="SAM" id="Phobius"/>
    </source>
</evidence>
<keyword evidence="1" id="KW-0812">Transmembrane</keyword>
<protein>
    <recommendedName>
        <fullName evidence="4">Protein PsiE</fullName>
    </recommendedName>
</protein>